<accession>A0ABN1VLA7</accession>
<organism evidence="1 2">
    <name type="scientific">Rhodoglobus aureus</name>
    <dbReference type="NCBI Taxonomy" id="191497"/>
    <lineage>
        <taxon>Bacteria</taxon>
        <taxon>Bacillati</taxon>
        <taxon>Actinomycetota</taxon>
        <taxon>Actinomycetes</taxon>
        <taxon>Micrococcales</taxon>
        <taxon>Microbacteriaceae</taxon>
        <taxon>Rhodoglobus</taxon>
    </lineage>
</organism>
<dbReference type="Proteomes" id="UP001500943">
    <property type="component" value="Unassembled WGS sequence"/>
</dbReference>
<reference evidence="1 2" key="1">
    <citation type="journal article" date="2019" name="Int. J. Syst. Evol. Microbiol.">
        <title>The Global Catalogue of Microorganisms (GCM) 10K type strain sequencing project: providing services to taxonomists for standard genome sequencing and annotation.</title>
        <authorList>
            <consortium name="The Broad Institute Genomics Platform"/>
            <consortium name="The Broad Institute Genome Sequencing Center for Infectious Disease"/>
            <person name="Wu L."/>
            <person name="Ma J."/>
        </authorList>
    </citation>
    <scope>NUCLEOTIDE SEQUENCE [LARGE SCALE GENOMIC DNA]</scope>
    <source>
        <strain evidence="1 2">JCM 12762</strain>
    </source>
</reference>
<name>A0ABN1VLA7_9MICO</name>
<sequence>MLAGPYEDVAGGIRLDGAGKQGNHRAGGNELTQQLVLLADTRMWTNETDLPERSDAVRVEHGDR</sequence>
<evidence type="ECO:0000313" key="1">
    <source>
        <dbReference type="EMBL" id="GAA1214457.1"/>
    </source>
</evidence>
<keyword evidence="2" id="KW-1185">Reference proteome</keyword>
<evidence type="ECO:0000313" key="2">
    <source>
        <dbReference type="Proteomes" id="UP001500943"/>
    </source>
</evidence>
<gene>
    <name evidence="1" type="ORF">GCM10009655_12160</name>
</gene>
<proteinExistence type="predicted"/>
<dbReference type="EMBL" id="BAAAKW010000023">
    <property type="protein sequence ID" value="GAA1214457.1"/>
    <property type="molecule type" value="Genomic_DNA"/>
</dbReference>
<comment type="caution">
    <text evidence="1">The sequence shown here is derived from an EMBL/GenBank/DDBJ whole genome shotgun (WGS) entry which is preliminary data.</text>
</comment>
<protein>
    <submittedName>
        <fullName evidence="1">Uncharacterized protein</fullName>
    </submittedName>
</protein>